<keyword evidence="4" id="KW-0547">Nucleotide-binding</keyword>
<proteinExistence type="inferred from homology"/>
<dbReference type="InterPro" id="IPR037038">
    <property type="entry name" value="HepT-like_sf"/>
</dbReference>
<comment type="similarity">
    <text evidence="6">Belongs to the HepT RNase toxin family.</text>
</comment>
<keyword evidence="7" id="KW-0808">Transferase</keyword>
<keyword evidence="1" id="KW-0597">Phosphoprotein</keyword>
<evidence type="ECO:0000256" key="4">
    <source>
        <dbReference type="ARBA" id="ARBA00022741"/>
    </source>
</evidence>
<dbReference type="PANTHER" id="PTHR34139:SF1">
    <property type="entry name" value="RNASE MJ1380-RELATED"/>
    <property type="match status" value="1"/>
</dbReference>
<evidence type="ECO:0000256" key="6">
    <source>
        <dbReference type="ARBA" id="ARBA00024207"/>
    </source>
</evidence>
<dbReference type="Proteomes" id="UP000249467">
    <property type="component" value="Unassembled WGS sequence"/>
</dbReference>
<keyword evidence="5" id="KW-0378">Hydrolase</keyword>
<comment type="caution">
    <text evidence="7">The sequence shown here is derived from an EMBL/GenBank/DDBJ whole genome shotgun (WGS) entry which is preliminary data.</text>
</comment>
<reference evidence="7 8" key="1">
    <citation type="submission" date="2018-04" db="EMBL/GenBank/DDBJ databases">
        <authorList>
            <person name="Go L.Y."/>
            <person name="Mitchell J.A."/>
        </authorList>
    </citation>
    <scope>NUCLEOTIDE SEQUENCE [LARGE SCALE GENOMIC DNA]</scope>
    <source>
        <strain evidence="7">ULC066bin1</strain>
    </source>
</reference>
<dbReference type="InterPro" id="IPR008201">
    <property type="entry name" value="HepT-like"/>
</dbReference>
<dbReference type="InterPro" id="IPR051813">
    <property type="entry name" value="HepT_RNase_toxin"/>
</dbReference>
<evidence type="ECO:0000313" key="7">
    <source>
        <dbReference type="EMBL" id="PZO38495.1"/>
    </source>
</evidence>
<name>A0A2W4XV44_9CYAN</name>
<dbReference type="GO" id="GO:0110001">
    <property type="term" value="C:toxin-antitoxin complex"/>
    <property type="evidence" value="ECO:0007669"/>
    <property type="project" value="InterPro"/>
</dbReference>
<reference evidence="7 8" key="2">
    <citation type="submission" date="2018-06" db="EMBL/GenBank/DDBJ databases">
        <title>Metagenomic assembly of (sub)arctic Cyanobacteria and their associated microbiome from non-axenic cultures.</title>
        <authorList>
            <person name="Baurain D."/>
        </authorList>
    </citation>
    <scope>NUCLEOTIDE SEQUENCE [LARGE SCALE GENOMIC DNA]</scope>
    <source>
        <strain evidence="7">ULC066bin1</strain>
    </source>
</reference>
<dbReference type="GO" id="GO:0016787">
    <property type="term" value="F:hydrolase activity"/>
    <property type="evidence" value="ECO:0007669"/>
    <property type="project" value="UniProtKB-KW"/>
</dbReference>
<protein>
    <submittedName>
        <fullName evidence="7">Nucleotidyltransferase</fullName>
    </submittedName>
</protein>
<gene>
    <name evidence="7" type="ORF">DCF19_16360</name>
</gene>
<evidence type="ECO:0000256" key="5">
    <source>
        <dbReference type="ARBA" id="ARBA00022801"/>
    </source>
</evidence>
<keyword evidence="2" id="KW-1277">Toxin-antitoxin system</keyword>
<evidence type="ECO:0000256" key="1">
    <source>
        <dbReference type="ARBA" id="ARBA00022553"/>
    </source>
</evidence>
<evidence type="ECO:0000256" key="3">
    <source>
        <dbReference type="ARBA" id="ARBA00022722"/>
    </source>
</evidence>
<accession>A0A2W4XV44</accession>
<evidence type="ECO:0000313" key="8">
    <source>
        <dbReference type="Proteomes" id="UP000249467"/>
    </source>
</evidence>
<sequence>MSNSSERDWHFYINDMIIFAQKVLRYTEGYDQKSFLENELNYDATLRNLELIGEAATHIPPEIRAENLDIPWRQIIATRNRIIHGYLGIDNNIVWDIITAEIPELLHLLQNLRNQINNINE</sequence>
<dbReference type="PANTHER" id="PTHR34139">
    <property type="entry name" value="UPF0331 PROTEIN MJ0127"/>
    <property type="match status" value="1"/>
</dbReference>
<dbReference type="GO" id="GO:0000166">
    <property type="term" value="F:nucleotide binding"/>
    <property type="evidence" value="ECO:0007669"/>
    <property type="project" value="UniProtKB-KW"/>
</dbReference>
<keyword evidence="3" id="KW-0540">Nuclease</keyword>
<organism evidence="7 8">
    <name type="scientific">Pseudanabaena frigida</name>
    <dbReference type="NCBI Taxonomy" id="945775"/>
    <lineage>
        <taxon>Bacteria</taxon>
        <taxon>Bacillati</taxon>
        <taxon>Cyanobacteriota</taxon>
        <taxon>Cyanophyceae</taxon>
        <taxon>Pseudanabaenales</taxon>
        <taxon>Pseudanabaenaceae</taxon>
        <taxon>Pseudanabaena</taxon>
    </lineage>
</organism>
<dbReference type="GO" id="GO:0016740">
    <property type="term" value="F:transferase activity"/>
    <property type="evidence" value="ECO:0007669"/>
    <property type="project" value="UniProtKB-KW"/>
</dbReference>
<evidence type="ECO:0000256" key="2">
    <source>
        <dbReference type="ARBA" id="ARBA00022649"/>
    </source>
</evidence>
<dbReference type="Gene3D" id="1.20.120.580">
    <property type="entry name" value="bsu32300-like"/>
    <property type="match status" value="1"/>
</dbReference>
<dbReference type="AlphaFoldDB" id="A0A2W4XV44"/>
<dbReference type="GO" id="GO:0004540">
    <property type="term" value="F:RNA nuclease activity"/>
    <property type="evidence" value="ECO:0007669"/>
    <property type="project" value="InterPro"/>
</dbReference>
<dbReference type="Pfam" id="PF01934">
    <property type="entry name" value="HepT-like"/>
    <property type="match status" value="1"/>
</dbReference>
<dbReference type="EMBL" id="QBML01000023">
    <property type="protein sequence ID" value="PZO38495.1"/>
    <property type="molecule type" value="Genomic_DNA"/>
</dbReference>